<proteinExistence type="predicted"/>
<dbReference type="EMBL" id="LAZR01036673">
    <property type="protein sequence ID" value="KKL24228.1"/>
    <property type="molecule type" value="Genomic_DNA"/>
</dbReference>
<sequence>MGLGPLERRSNTMTIIDASIIGGILAVTAGLVELAKIMAKKRNGGDSTAKIAGCIKDMLHQNQRTAESVEKLADHVNELTTTVAVIDTKVTGIDAKLDRMAV</sequence>
<comment type="caution">
    <text evidence="2">The sequence shown here is derived from an EMBL/GenBank/DDBJ whole genome shotgun (WGS) entry which is preliminary data.</text>
</comment>
<evidence type="ECO:0000256" key="1">
    <source>
        <dbReference type="SAM" id="Phobius"/>
    </source>
</evidence>
<reference evidence="2" key="1">
    <citation type="journal article" date="2015" name="Nature">
        <title>Complex archaea that bridge the gap between prokaryotes and eukaryotes.</title>
        <authorList>
            <person name="Spang A."/>
            <person name="Saw J.H."/>
            <person name="Jorgensen S.L."/>
            <person name="Zaremba-Niedzwiedzka K."/>
            <person name="Martijn J."/>
            <person name="Lind A.E."/>
            <person name="van Eijk R."/>
            <person name="Schleper C."/>
            <person name="Guy L."/>
            <person name="Ettema T.J."/>
        </authorList>
    </citation>
    <scope>NUCLEOTIDE SEQUENCE</scope>
</reference>
<evidence type="ECO:0000313" key="2">
    <source>
        <dbReference type="EMBL" id="KKL24228.1"/>
    </source>
</evidence>
<keyword evidence="1" id="KW-1133">Transmembrane helix</keyword>
<protein>
    <submittedName>
        <fullName evidence="2">Uncharacterized protein</fullName>
    </submittedName>
</protein>
<dbReference type="AlphaFoldDB" id="A0A0F9EK35"/>
<gene>
    <name evidence="2" type="ORF">LCGC14_2417450</name>
</gene>
<keyword evidence="1" id="KW-0812">Transmembrane</keyword>
<keyword evidence="1" id="KW-0472">Membrane</keyword>
<name>A0A0F9EK35_9ZZZZ</name>
<feature type="transmembrane region" description="Helical" evidence="1">
    <location>
        <begin position="12"/>
        <end position="32"/>
    </location>
</feature>
<organism evidence="2">
    <name type="scientific">marine sediment metagenome</name>
    <dbReference type="NCBI Taxonomy" id="412755"/>
    <lineage>
        <taxon>unclassified sequences</taxon>
        <taxon>metagenomes</taxon>
        <taxon>ecological metagenomes</taxon>
    </lineage>
</organism>
<accession>A0A0F9EK35</accession>